<evidence type="ECO:0000259" key="1">
    <source>
        <dbReference type="PROSITE" id="PS51286"/>
    </source>
</evidence>
<sequence length="919" mass="100661">MRRLWPRLGGSGRVVCVGRTPPPPCRFAQRRRYESVVASDESAPASAPGGRYPQYNEDTDVAAVLRRYDMNADQLAYIVLHSLSRQTSRPNHREELDAVVARLQCCDLSAVSLRTASTLLSCIARYDPWHRPAFTEVLHALSAALPGIIERGPVDVRYLANSAHSIAKLAFSGIDVDGLLDVISQVARQTIGEFDPHSLSSLAWAFATVGIEDVPLFNAIAEAAVHRLEEFTPQSISNMVWAFATARVKADGLFDALGNAALNKLPEFEPQAVSNTLWAFASAGVRSQPLFDAAARVAARQINKYKPQNISITMWAFAKSKITSPALFAAVSKAAIRRLDDFQPNELSNLLWAFAKVGEIGDRTLFDAVVSSPSVTASLAKFPPQALSNTVWALASAGVSSDAFFSAVAEAALPQMTAFGQQELSNLVWAFAKAGVSSPSLIDAVARSVSVQSDTFGAQALSTIAWAFAKVGVVPETMFQAIAGSAVNRIDEFNARDISNITWAFAKGDFLSEPLFDAVAVRCRSCLHEFTPQGVSNVVWAYATSGIAHRDLFDLFAEAVAHRVGEFDPRALSNTAWAYAAAGVPPDGVFDAIAIAAAEKIKGFAPLEVANLVWAFATAEVLAPSLFERAAAFVSARVPEFDSRELAMILWSFSMFNIVPDRLFGRVTRQLVTHASDFAPGDRCMILYSMAAVKHPQKEIVENAAQVLAGLDELSDETSLSQIHVWRLSLSDSEKAIGLSSYPEAGPLFAKCLDAFRCQRARKSNLISSVKSAMKKVGLLPLFMADTRCQASAYRLHFAYDGKAWGKMAIEVMGPGRFIGRSSLMNSRSRLRRRILRAYGWNIIEINYFDWDRLATDEERVAFVQSKIDKILSFITSVPEGYQPSILTPEDHMQFRRRTSYVLPRKNSKLPRNEAIHED</sequence>
<dbReference type="InterPro" id="IPR013584">
    <property type="entry name" value="RAP"/>
</dbReference>
<dbReference type="OrthoDB" id="2019031at2759"/>
<dbReference type="Pfam" id="PF08373">
    <property type="entry name" value="RAP"/>
    <property type="match status" value="1"/>
</dbReference>
<reference evidence="2 3" key="1">
    <citation type="submission" date="2015-02" db="EMBL/GenBank/DDBJ databases">
        <authorList>
            <person name="Chooi Y.-H."/>
        </authorList>
    </citation>
    <scope>NUCLEOTIDE SEQUENCE [LARGE SCALE GENOMIC DNA]</scope>
    <source>
        <strain evidence="2">E3</strain>
    </source>
</reference>
<dbReference type="SMART" id="SM00952">
    <property type="entry name" value="RAP"/>
    <property type="match status" value="1"/>
</dbReference>
<dbReference type="STRING" id="37360.A0A0G4J697"/>
<dbReference type="InterPro" id="IPR050870">
    <property type="entry name" value="FAST_kinase"/>
</dbReference>
<dbReference type="AlphaFoldDB" id="A0A0G4J697"/>
<proteinExistence type="predicted"/>
<organism evidence="2 3">
    <name type="scientific">Plasmodiophora brassicae</name>
    <name type="common">Clubroot disease agent</name>
    <dbReference type="NCBI Taxonomy" id="37360"/>
    <lineage>
        <taxon>Eukaryota</taxon>
        <taxon>Sar</taxon>
        <taxon>Rhizaria</taxon>
        <taxon>Endomyxa</taxon>
        <taxon>Phytomyxea</taxon>
        <taxon>Plasmodiophorida</taxon>
        <taxon>Plasmodiophoridae</taxon>
        <taxon>Plasmodiophora</taxon>
    </lineage>
</organism>
<dbReference type="GO" id="GO:0044528">
    <property type="term" value="P:regulation of mitochondrial mRNA stability"/>
    <property type="evidence" value="ECO:0007669"/>
    <property type="project" value="TreeGrafter"/>
</dbReference>
<dbReference type="GO" id="GO:0000963">
    <property type="term" value="P:mitochondrial RNA processing"/>
    <property type="evidence" value="ECO:0007669"/>
    <property type="project" value="TreeGrafter"/>
</dbReference>
<dbReference type="EMBL" id="CDSF01000133">
    <property type="protein sequence ID" value="CEP02796.1"/>
    <property type="molecule type" value="Genomic_DNA"/>
</dbReference>
<evidence type="ECO:0000313" key="3">
    <source>
        <dbReference type="Proteomes" id="UP000039324"/>
    </source>
</evidence>
<accession>A0A0G4J697</accession>
<feature type="domain" description="RAP" evidence="1">
    <location>
        <begin position="808"/>
        <end position="866"/>
    </location>
</feature>
<dbReference type="GO" id="GO:0005759">
    <property type="term" value="C:mitochondrial matrix"/>
    <property type="evidence" value="ECO:0007669"/>
    <property type="project" value="TreeGrafter"/>
</dbReference>
<dbReference type="PROSITE" id="PS51286">
    <property type="entry name" value="RAP"/>
    <property type="match status" value="1"/>
</dbReference>
<dbReference type="PANTHER" id="PTHR21228:SF40">
    <property type="entry name" value="LD45607P"/>
    <property type="match status" value="1"/>
</dbReference>
<keyword evidence="3" id="KW-1185">Reference proteome</keyword>
<dbReference type="GO" id="GO:0035770">
    <property type="term" value="C:ribonucleoprotein granule"/>
    <property type="evidence" value="ECO:0007669"/>
    <property type="project" value="TreeGrafter"/>
</dbReference>
<name>A0A0G4J697_PLABS</name>
<dbReference type="PANTHER" id="PTHR21228">
    <property type="entry name" value="FAST LEU-RICH DOMAIN-CONTAINING"/>
    <property type="match status" value="1"/>
</dbReference>
<dbReference type="GO" id="GO:0003723">
    <property type="term" value="F:RNA binding"/>
    <property type="evidence" value="ECO:0007669"/>
    <property type="project" value="TreeGrafter"/>
</dbReference>
<gene>
    <name evidence="2" type="ORF">PBRA_002763</name>
</gene>
<evidence type="ECO:0000313" key="2">
    <source>
        <dbReference type="EMBL" id="CEP02796.1"/>
    </source>
</evidence>
<dbReference type="Proteomes" id="UP000039324">
    <property type="component" value="Unassembled WGS sequence"/>
</dbReference>
<protein>
    <recommendedName>
        <fullName evidence="1">RAP domain-containing protein</fullName>
    </recommendedName>
</protein>
<dbReference type="InterPro" id="IPR058917">
    <property type="entry name" value="RESC6_dom"/>
</dbReference>
<dbReference type="Pfam" id="PF26188">
    <property type="entry name" value="RESC6"/>
    <property type="match status" value="1"/>
</dbReference>